<dbReference type="PROSITE" id="PS50012">
    <property type="entry name" value="RCC1_3"/>
    <property type="match status" value="5"/>
</dbReference>
<dbReference type="WBParaSite" id="MBELARI_LOCUS20647">
    <property type="protein sequence ID" value="MBELARI_LOCUS20647"/>
    <property type="gene ID" value="MBELARI_LOCUS20647"/>
</dbReference>
<feature type="repeat" description="RCC1" evidence="2">
    <location>
        <begin position="211"/>
        <end position="262"/>
    </location>
</feature>
<sequence length="268" mass="28455">MRRELLGFGLANEGQLGIRPNIDHGCVRMPEHIVGVPQCANEGASVKQVACGEKHTIILAEDGKMWSVGHNGFGQIGRGRVGEGSLTIYPVEYSIGSPIIEVACGREHSVCVTDDGRVFSWGNNISGQLGLNDKGTVEKPKRVEFNTQICQVACGPDHTIFLAQNGNVYVCGLQYDGATIHKPTQITDLIGVPIVRIAAGGRHWVALSSSGSVFTWGQNDCGQLGTGDQTRRGTPGLLLNISSMGVVDVSCGDAHTVLLTKCVSVFNS</sequence>
<dbReference type="Proteomes" id="UP000887575">
    <property type="component" value="Unassembled WGS sequence"/>
</dbReference>
<keyword evidence="4" id="KW-1185">Reference proteome</keyword>
<evidence type="ECO:0000259" key="3">
    <source>
        <dbReference type="Pfam" id="PF25390"/>
    </source>
</evidence>
<evidence type="ECO:0000313" key="4">
    <source>
        <dbReference type="Proteomes" id="UP000887575"/>
    </source>
</evidence>
<feature type="repeat" description="RCC1" evidence="2">
    <location>
        <begin position="116"/>
        <end position="165"/>
    </location>
</feature>
<dbReference type="PANTHER" id="PTHR22872">
    <property type="entry name" value="BTK-BINDING PROTEIN-RELATED"/>
    <property type="match status" value="1"/>
</dbReference>
<dbReference type="PRINTS" id="PR00633">
    <property type="entry name" value="RCCNDNSATION"/>
</dbReference>
<evidence type="ECO:0000256" key="2">
    <source>
        <dbReference type="PROSITE-ProRule" id="PRU00235"/>
    </source>
</evidence>
<dbReference type="SUPFAM" id="SSF50985">
    <property type="entry name" value="RCC1/BLIP-II"/>
    <property type="match status" value="1"/>
</dbReference>
<dbReference type="PROSITE" id="PS00626">
    <property type="entry name" value="RCC1_2"/>
    <property type="match status" value="2"/>
</dbReference>
<dbReference type="InterPro" id="IPR000408">
    <property type="entry name" value="Reg_chr_condens"/>
</dbReference>
<dbReference type="InterPro" id="IPR058923">
    <property type="entry name" value="RCC1-like_dom"/>
</dbReference>
<protein>
    <recommendedName>
        <fullName evidence="3">RCC1-like domain-containing protein</fullName>
    </recommendedName>
</protein>
<evidence type="ECO:0000256" key="1">
    <source>
        <dbReference type="ARBA" id="ARBA00022737"/>
    </source>
</evidence>
<feature type="domain" description="RCC1-like" evidence="3">
    <location>
        <begin position="5"/>
        <end position="266"/>
    </location>
</feature>
<organism evidence="4 5">
    <name type="scientific">Mesorhabditis belari</name>
    <dbReference type="NCBI Taxonomy" id="2138241"/>
    <lineage>
        <taxon>Eukaryota</taxon>
        <taxon>Metazoa</taxon>
        <taxon>Ecdysozoa</taxon>
        <taxon>Nematoda</taxon>
        <taxon>Chromadorea</taxon>
        <taxon>Rhabditida</taxon>
        <taxon>Rhabditina</taxon>
        <taxon>Rhabditomorpha</taxon>
        <taxon>Rhabditoidea</taxon>
        <taxon>Rhabditidae</taxon>
        <taxon>Mesorhabditinae</taxon>
        <taxon>Mesorhabditis</taxon>
    </lineage>
</organism>
<dbReference type="Gene3D" id="2.130.10.30">
    <property type="entry name" value="Regulator of chromosome condensation 1/beta-lactamase-inhibitor protein II"/>
    <property type="match status" value="2"/>
</dbReference>
<evidence type="ECO:0000313" key="5">
    <source>
        <dbReference type="WBParaSite" id="MBELARI_LOCUS20647"/>
    </source>
</evidence>
<dbReference type="Pfam" id="PF25390">
    <property type="entry name" value="WD40_RLD"/>
    <property type="match status" value="1"/>
</dbReference>
<name>A0AAF3F2A0_9BILA</name>
<feature type="repeat" description="RCC1" evidence="2">
    <location>
        <begin position="63"/>
        <end position="115"/>
    </location>
</feature>
<keyword evidence="1" id="KW-0677">Repeat</keyword>
<accession>A0AAF3F2A0</accession>
<dbReference type="InterPro" id="IPR051625">
    <property type="entry name" value="Signaling_Regulatory_Domain"/>
</dbReference>
<dbReference type="AlphaFoldDB" id="A0AAF3F2A0"/>
<feature type="repeat" description="RCC1" evidence="2">
    <location>
        <begin position="166"/>
        <end position="210"/>
    </location>
</feature>
<feature type="repeat" description="RCC1" evidence="2">
    <location>
        <begin position="3"/>
        <end position="62"/>
    </location>
</feature>
<dbReference type="InterPro" id="IPR009091">
    <property type="entry name" value="RCC1/BLIP-II"/>
</dbReference>
<proteinExistence type="predicted"/>
<reference evidence="5" key="1">
    <citation type="submission" date="2024-02" db="UniProtKB">
        <authorList>
            <consortium name="WormBaseParasite"/>
        </authorList>
    </citation>
    <scope>IDENTIFICATION</scope>
</reference>